<evidence type="ECO:0000313" key="3">
    <source>
        <dbReference type="Proteomes" id="UP001066276"/>
    </source>
</evidence>
<feature type="region of interest" description="Disordered" evidence="1">
    <location>
        <begin position="27"/>
        <end position="83"/>
    </location>
</feature>
<accession>A0AAV7NZT6</accession>
<reference evidence="2" key="1">
    <citation type="journal article" date="2022" name="bioRxiv">
        <title>Sequencing and chromosome-scale assembly of the giantPleurodeles waltlgenome.</title>
        <authorList>
            <person name="Brown T."/>
            <person name="Elewa A."/>
            <person name="Iarovenko S."/>
            <person name="Subramanian E."/>
            <person name="Araus A.J."/>
            <person name="Petzold A."/>
            <person name="Susuki M."/>
            <person name="Suzuki K.-i.T."/>
            <person name="Hayashi T."/>
            <person name="Toyoda A."/>
            <person name="Oliveira C."/>
            <person name="Osipova E."/>
            <person name="Leigh N.D."/>
            <person name="Simon A."/>
            <person name="Yun M.H."/>
        </authorList>
    </citation>
    <scope>NUCLEOTIDE SEQUENCE</scope>
    <source>
        <strain evidence="2">20211129_DDA</strain>
        <tissue evidence="2">Liver</tissue>
    </source>
</reference>
<sequence length="83" mass="9569">MRWPRKRAAVGKNTYYRSQKRLHYKVTKPDNAPTRERNPGGERMGRGAGVAHQWDQVTDCRTGSRGHPSVASARQDSRRKKQH</sequence>
<gene>
    <name evidence="2" type="ORF">NDU88_008625</name>
</gene>
<keyword evidence="3" id="KW-1185">Reference proteome</keyword>
<organism evidence="2 3">
    <name type="scientific">Pleurodeles waltl</name>
    <name type="common">Iberian ribbed newt</name>
    <dbReference type="NCBI Taxonomy" id="8319"/>
    <lineage>
        <taxon>Eukaryota</taxon>
        <taxon>Metazoa</taxon>
        <taxon>Chordata</taxon>
        <taxon>Craniata</taxon>
        <taxon>Vertebrata</taxon>
        <taxon>Euteleostomi</taxon>
        <taxon>Amphibia</taxon>
        <taxon>Batrachia</taxon>
        <taxon>Caudata</taxon>
        <taxon>Salamandroidea</taxon>
        <taxon>Salamandridae</taxon>
        <taxon>Pleurodelinae</taxon>
        <taxon>Pleurodeles</taxon>
    </lineage>
</organism>
<evidence type="ECO:0000256" key="1">
    <source>
        <dbReference type="SAM" id="MobiDB-lite"/>
    </source>
</evidence>
<protein>
    <submittedName>
        <fullName evidence="2">Uncharacterized protein</fullName>
    </submittedName>
</protein>
<proteinExistence type="predicted"/>
<dbReference type="EMBL" id="JANPWB010000012">
    <property type="protein sequence ID" value="KAJ1120460.1"/>
    <property type="molecule type" value="Genomic_DNA"/>
</dbReference>
<feature type="compositionally biased region" description="Basic and acidic residues" evidence="1">
    <location>
        <begin position="33"/>
        <end position="45"/>
    </location>
</feature>
<evidence type="ECO:0000313" key="2">
    <source>
        <dbReference type="EMBL" id="KAJ1120460.1"/>
    </source>
</evidence>
<dbReference type="Proteomes" id="UP001066276">
    <property type="component" value="Chromosome 8"/>
</dbReference>
<name>A0AAV7NZT6_PLEWA</name>
<dbReference type="AlphaFoldDB" id="A0AAV7NZT6"/>
<comment type="caution">
    <text evidence="2">The sequence shown here is derived from an EMBL/GenBank/DDBJ whole genome shotgun (WGS) entry which is preliminary data.</text>
</comment>